<dbReference type="Pfam" id="PF10764">
    <property type="entry name" value="Gin"/>
    <property type="match status" value="1"/>
</dbReference>
<name>A0ABW4ZZX9_9BACL</name>
<sequence length="68" mass="7961">MEELNVFREKRNGGICIICGEAKQQGIRIISQFLCQDCEREIVATDVQDEKYSYYVARMKQIWLEAIS</sequence>
<protein>
    <submittedName>
        <fullName evidence="1">Sigma factor G inhibitor Gin</fullName>
    </submittedName>
</protein>
<accession>A0ABW4ZZX9</accession>
<dbReference type="EMBL" id="JBHUIO010000006">
    <property type="protein sequence ID" value="MFD2170750.1"/>
    <property type="molecule type" value="Genomic_DNA"/>
</dbReference>
<proteinExistence type="predicted"/>
<reference evidence="2" key="1">
    <citation type="journal article" date="2019" name="Int. J. Syst. Evol. Microbiol.">
        <title>The Global Catalogue of Microorganisms (GCM) 10K type strain sequencing project: providing services to taxonomists for standard genome sequencing and annotation.</title>
        <authorList>
            <consortium name="The Broad Institute Genomics Platform"/>
            <consortium name="The Broad Institute Genome Sequencing Center for Infectious Disease"/>
            <person name="Wu L."/>
            <person name="Ma J."/>
        </authorList>
    </citation>
    <scope>NUCLEOTIDE SEQUENCE [LARGE SCALE GENOMIC DNA]</scope>
    <source>
        <strain evidence="2">CGMCC 1.13574</strain>
    </source>
</reference>
<gene>
    <name evidence="1" type="ORF">ACFSOY_12125</name>
</gene>
<dbReference type="InterPro" id="IPR019700">
    <property type="entry name" value="Sigma-G_inhibitor_Gin"/>
</dbReference>
<dbReference type="RefSeq" id="WP_386047006.1">
    <property type="nucleotide sequence ID" value="NZ_JBHUIO010000006.1"/>
</dbReference>
<evidence type="ECO:0000313" key="1">
    <source>
        <dbReference type="EMBL" id="MFD2170750.1"/>
    </source>
</evidence>
<comment type="caution">
    <text evidence="1">The sequence shown here is derived from an EMBL/GenBank/DDBJ whole genome shotgun (WGS) entry which is preliminary data.</text>
</comment>
<keyword evidence="2" id="KW-1185">Reference proteome</keyword>
<dbReference type="Proteomes" id="UP001597343">
    <property type="component" value="Unassembled WGS sequence"/>
</dbReference>
<evidence type="ECO:0000313" key="2">
    <source>
        <dbReference type="Proteomes" id="UP001597343"/>
    </source>
</evidence>
<organism evidence="1 2">
    <name type="scientific">Tumebacillus lipolyticus</name>
    <dbReference type="NCBI Taxonomy" id="1280370"/>
    <lineage>
        <taxon>Bacteria</taxon>
        <taxon>Bacillati</taxon>
        <taxon>Bacillota</taxon>
        <taxon>Bacilli</taxon>
        <taxon>Bacillales</taxon>
        <taxon>Alicyclobacillaceae</taxon>
        <taxon>Tumebacillus</taxon>
    </lineage>
</organism>